<evidence type="ECO:0000313" key="8">
    <source>
        <dbReference type="EMBL" id="KAK9799013.1"/>
    </source>
</evidence>
<dbReference type="EMBL" id="JALJOQ010000092">
    <property type="protein sequence ID" value="KAK9799013.1"/>
    <property type="molecule type" value="Genomic_DNA"/>
</dbReference>
<dbReference type="InterPro" id="IPR014780">
    <property type="entry name" value="tRNA_psdUridine_synth_TruB"/>
</dbReference>
<dbReference type="GO" id="GO:0005634">
    <property type="term" value="C:nucleus"/>
    <property type="evidence" value="ECO:0007669"/>
    <property type="project" value="TreeGrafter"/>
</dbReference>
<dbReference type="PANTHER" id="PTHR13767:SF2">
    <property type="entry name" value="PSEUDOURIDYLATE SYNTHASE TRUB1"/>
    <property type="match status" value="1"/>
</dbReference>
<dbReference type="SUPFAM" id="SSF55120">
    <property type="entry name" value="Pseudouridine synthase"/>
    <property type="match status" value="1"/>
</dbReference>
<name>A0AAW1NVW4_9CHLO</name>
<feature type="domain" description="tRNA pseudouridylate synthase B C-terminal" evidence="7">
    <location>
        <begin position="271"/>
        <end position="311"/>
    </location>
</feature>
<dbReference type="GO" id="GO:0160148">
    <property type="term" value="F:tRNA pseudouridine(55) synthase activity"/>
    <property type="evidence" value="ECO:0007669"/>
    <property type="project" value="UniProtKB-EC"/>
</dbReference>
<keyword evidence="9" id="KW-1185">Reference proteome</keyword>
<dbReference type="Pfam" id="PF16198">
    <property type="entry name" value="TruB_C_2"/>
    <property type="match status" value="1"/>
</dbReference>
<gene>
    <name evidence="8" type="ORF">WJX73_005582</name>
</gene>
<organism evidence="8 9">
    <name type="scientific">Symbiochloris irregularis</name>
    <dbReference type="NCBI Taxonomy" id="706552"/>
    <lineage>
        <taxon>Eukaryota</taxon>
        <taxon>Viridiplantae</taxon>
        <taxon>Chlorophyta</taxon>
        <taxon>core chlorophytes</taxon>
        <taxon>Trebouxiophyceae</taxon>
        <taxon>Trebouxiales</taxon>
        <taxon>Trebouxiaceae</taxon>
        <taxon>Symbiochloris</taxon>
    </lineage>
</organism>
<dbReference type="EC" id="5.4.99.25" evidence="2"/>
<evidence type="ECO:0000256" key="5">
    <source>
        <dbReference type="SAM" id="MobiDB-lite"/>
    </source>
</evidence>
<dbReference type="Proteomes" id="UP001465755">
    <property type="component" value="Unassembled WGS sequence"/>
</dbReference>
<dbReference type="InterPro" id="IPR032819">
    <property type="entry name" value="TruB_C"/>
</dbReference>
<protein>
    <recommendedName>
        <fullName evidence="2">tRNA pseudouridine(55) synthase</fullName>
        <ecNumber evidence="2">5.4.99.25</ecNumber>
    </recommendedName>
</protein>
<evidence type="ECO:0000259" key="6">
    <source>
        <dbReference type="Pfam" id="PF01509"/>
    </source>
</evidence>
<dbReference type="NCBIfam" id="TIGR00431">
    <property type="entry name" value="TruB"/>
    <property type="match status" value="1"/>
</dbReference>
<feature type="region of interest" description="Disordered" evidence="5">
    <location>
        <begin position="45"/>
        <end position="72"/>
    </location>
</feature>
<comment type="caution">
    <text evidence="8">The sequence shown here is derived from an EMBL/GenBank/DDBJ whole genome shotgun (WGS) entry which is preliminary data.</text>
</comment>
<dbReference type="Gene3D" id="3.30.2350.10">
    <property type="entry name" value="Pseudouridine synthase"/>
    <property type="match status" value="1"/>
</dbReference>
<evidence type="ECO:0000256" key="4">
    <source>
        <dbReference type="ARBA" id="ARBA00023235"/>
    </source>
</evidence>
<evidence type="ECO:0000256" key="3">
    <source>
        <dbReference type="ARBA" id="ARBA00022694"/>
    </source>
</evidence>
<dbReference type="Pfam" id="PF01509">
    <property type="entry name" value="TruB_N"/>
    <property type="match status" value="1"/>
</dbReference>
<accession>A0AAW1NVW4</accession>
<keyword evidence="3" id="KW-0819">tRNA processing</keyword>
<evidence type="ECO:0000259" key="7">
    <source>
        <dbReference type="Pfam" id="PF16198"/>
    </source>
</evidence>
<reference evidence="8 9" key="1">
    <citation type="journal article" date="2024" name="Nat. Commun.">
        <title>Phylogenomics reveals the evolutionary origins of lichenization in chlorophyte algae.</title>
        <authorList>
            <person name="Puginier C."/>
            <person name="Libourel C."/>
            <person name="Otte J."/>
            <person name="Skaloud P."/>
            <person name="Haon M."/>
            <person name="Grisel S."/>
            <person name="Petersen M."/>
            <person name="Berrin J.G."/>
            <person name="Delaux P.M."/>
            <person name="Dal Grande F."/>
            <person name="Keller J."/>
        </authorList>
    </citation>
    <scope>NUCLEOTIDE SEQUENCE [LARGE SCALE GENOMIC DNA]</scope>
    <source>
        <strain evidence="8 9">SAG 2036</strain>
    </source>
</reference>
<proteinExistence type="inferred from homology"/>
<dbReference type="AlphaFoldDB" id="A0AAW1NVW4"/>
<dbReference type="PANTHER" id="PTHR13767">
    <property type="entry name" value="TRNA-PSEUDOURIDINE SYNTHASE"/>
    <property type="match status" value="1"/>
</dbReference>
<dbReference type="GO" id="GO:0006400">
    <property type="term" value="P:tRNA modification"/>
    <property type="evidence" value="ECO:0007669"/>
    <property type="project" value="TreeGrafter"/>
</dbReference>
<evidence type="ECO:0000256" key="1">
    <source>
        <dbReference type="ARBA" id="ARBA00008999"/>
    </source>
</evidence>
<evidence type="ECO:0000256" key="2">
    <source>
        <dbReference type="ARBA" id="ARBA00012787"/>
    </source>
</evidence>
<dbReference type="HAMAP" id="MF_01080">
    <property type="entry name" value="TruB_bact"/>
    <property type="match status" value="1"/>
</dbReference>
<dbReference type="GO" id="GO:1990481">
    <property type="term" value="P:mRNA pseudouridine synthesis"/>
    <property type="evidence" value="ECO:0007669"/>
    <property type="project" value="TreeGrafter"/>
</dbReference>
<keyword evidence="4" id="KW-0413">Isomerase</keyword>
<dbReference type="CDD" id="cd02573">
    <property type="entry name" value="PseudoU_synth_EcTruB"/>
    <property type="match status" value="1"/>
</dbReference>
<sequence>MLKHVTTRGCSLCCSRELHTANRLIYPASTRPRRALATAFLVQTEGPEQHAPQQLEQQKPAKKTKPRPPAPTIVTTATDVSDATLWDNAAILVDKPQDWTSMDVCGKLRNVLRYTLPLVNGKRKKLAVGHSGTLDPLATGLLIVGVGKGTKSVDSFQAQEKEYSGVLRLGQGTPSYDSALPVSEEAPWEHLTNDQLQEAARSFLGDIMQLPPMYSAVKIKGEELYKAARRGEEVERVRRPVSVSVFDLCRQQPGSQDVAYRIVCSKGTYVRALIHDLGQKVGSAAHVRTLRRDRIGAYLVKDAWPLHDLIERARAREAA</sequence>
<dbReference type="InterPro" id="IPR002501">
    <property type="entry name" value="PsdUridine_synth_N"/>
</dbReference>
<dbReference type="InterPro" id="IPR020103">
    <property type="entry name" value="PsdUridine_synth_cat_dom_sf"/>
</dbReference>
<dbReference type="GO" id="GO:0003723">
    <property type="term" value="F:RNA binding"/>
    <property type="evidence" value="ECO:0007669"/>
    <property type="project" value="InterPro"/>
</dbReference>
<feature type="domain" description="Pseudouridine synthase II N-terminal" evidence="6">
    <location>
        <begin position="127"/>
        <end position="270"/>
    </location>
</feature>
<evidence type="ECO:0000313" key="9">
    <source>
        <dbReference type="Proteomes" id="UP001465755"/>
    </source>
</evidence>
<comment type="similarity">
    <text evidence="1">Belongs to the pseudouridine synthase TruB family.</text>
</comment>